<reference evidence="2" key="1">
    <citation type="journal article" date="2022" name="Mol. Ecol. Resour.">
        <title>The genomes of chicory, endive, great burdock and yacon provide insights into Asteraceae palaeo-polyploidization history and plant inulin production.</title>
        <authorList>
            <person name="Fan W."/>
            <person name="Wang S."/>
            <person name="Wang H."/>
            <person name="Wang A."/>
            <person name="Jiang F."/>
            <person name="Liu H."/>
            <person name="Zhao H."/>
            <person name="Xu D."/>
            <person name="Zhang Y."/>
        </authorList>
    </citation>
    <scope>NUCLEOTIDE SEQUENCE [LARGE SCALE GENOMIC DNA]</scope>
    <source>
        <strain evidence="2">cv. Yunnan</strain>
    </source>
</reference>
<dbReference type="EMBL" id="CM042025">
    <property type="protein sequence ID" value="KAI3807241.1"/>
    <property type="molecule type" value="Genomic_DNA"/>
</dbReference>
<organism evidence="1 2">
    <name type="scientific">Smallanthus sonchifolius</name>
    <dbReference type="NCBI Taxonomy" id="185202"/>
    <lineage>
        <taxon>Eukaryota</taxon>
        <taxon>Viridiplantae</taxon>
        <taxon>Streptophyta</taxon>
        <taxon>Embryophyta</taxon>
        <taxon>Tracheophyta</taxon>
        <taxon>Spermatophyta</taxon>
        <taxon>Magnoliopsida</taxon>
        <taxon>eudicotyledons</taxon>
        <taxon>Gunneridae</taxon>
        <taxon>Pentapetalae</taxon>
        <taxon>asterids</taxon>
        <taxon>campanulids</taxon>
        <taxon>Asterales</taxon>
        <taxon>Asteraceae</taxon>
        <taxon>Asteroideae</taxon>
        <taxon>Heliantheae alliance</taxon>
        <taxon>Millerieae</taxon>
        <taxon>Smallanthus</taxon>
    </lineage>
</organism>
<protein>
    <submittedName>
        <fullName evidence="1">Uncharacterized protein</fullName>
    </submittedName>
</protein>
<comment type="caution">
    <text evidence="1">The sequence shown here is derived from an EMBL/GenBank/DDBJ whole genome shotgun (WGS) entry which is preliminary data.</text>
</comment>
<accession>A0ACB9IIC7</accession>
<evidence type="ECO:0000313" key="2">
    <source>
        <dbReference type="Proteomes" id="UP001056120"/>
    </source>
</evidence>
<reference evidence="1 2" key="2">
    <citation type="journal article" date="2022" name="Mol. Ecol. Resour.">
        <title>The genomes of chicory, endive, great burdock and yacon provide insights into Asteraceae paleo-polyploidization history and plant inulin production.</title>
        <authorList>
            <person name="Fan W."/>
            <person name="Wang S."/>
            <person name="Wang H."/>
            <person name="Wang A."/>
            <person name="Jiang F."/>
            <person name="Liu H."/>
            <person name="Zhao H."/>
            <person name="Xu D."/>
            <person name="Zhang Y."/>
        </authorList>
    </citation>
    <scope>NUCLEOTIDE SEQUENCE [LARGE SCALE GENOMIC DNA]</scope>
    <source>
        <strain evidence="2">cv. Yunnan</strain>
        <tissue evidence="1">Leaves</tissue>
    </source>
</reference>
<gene>
    <name evidence="1" type="ORF">L1987_23166</name>
</gene>
<sequence length="111" mass="12852">MSRRKNDNDNDTGVSQSAKGDEASVGAGDFDKETEERRTKRKKELDEQLEDRELKILDIDTLEHEKNEDSDIMYKPLGFGDFDDILSTSWKRKDEVLIFMVSKKMGLDYIS</sequence>
<evidence type="ECO:0000313" key="1">
    <source>
        <dbReference type="EMBL" id="KAI3807241.1"/>
    </source>
</evidence>
<proteinExistence type="predicted"/>
<dbReference type="Proteomes" id="UP001056120">
    <property type="component" value="Linkage Group LG08"/>
</dbReference>
<keyword evidence="2" id="KW-1185">Reference proteome</keyword>
<name>A0ACB9IIC7_9ASTR</name>